<dbReference type="GO" id="GO:0005886">
    <property type="term" value="C:plasma membrane"/>
    <property type="evidence" value="ECO:0007669"/>
    <property type="project" value="UniProtKB-SubCell"/>
</dbReference>
<dbReference type="EMBL" id="CP002593">
    <property type="protein sequence ID" value="AEA26456.1"/>
    <property type="molecule type" value="Genomic_DNA"/>
</dbReference>
<dbReference type="Proteomes" id="UP000007809">
    <property type="component" value="Chromosome"/>
</dbReference>
<protein>
    <recommendedName>
        <fullName evidence="8">YetF C-terminal domain-containing protein</fullName>
    </recommendedName>
</protein>
<reference evidence="9 10" key="1">
    <citation type="journal article" date="2011" name="J. Bacteriol.">
        <title>Genome sequence of the 1,4-dioxane-degrading Pseudonocardia dioxanivorans strain CB1190.</title>
        <authorList>
            <person name="Sales C.M."/>
            <person name="Mahendra S."/>
            <person name="Grostern A."/>
            <person name="Parales R.E."/>
            <person name="Goodwin L.A."/>
            <person name="Woyke T."/>
            <person name="Nolan M."/>
            <person name="Lapidus A."/>
            <person name="Chertkov O."/>
            <person name="Ovchinnikova G."/>
            <person name="Sczyrba A."/>
            <person name="Alvarez-Cohen L."/>
        </authorList>
    </citation>
    <scope>NUCLEOTIDE SEQUENCE [LARGE SCALE GENOMIC DNA]</scope>
    <source>
        <strain evidence="10">ATCC 55486 / DSM 44775 / JCM 13855 / CB1190</strain>
    </source>
</reference>
<dbReference type="Pfam" id="PF04239">
    <property type="entry name" value="DUF421"/>
    <property type="match status" value="1"/>
</dbReference>
<keyword evidence="10" id="KW-1185">Reference proteome</keyword>
<evidence type="ECO:0000256" key="3">
    <source>
        <dbReference type="ARBA" id="ARBA00022475"/>
    </source>
</evidence>
<feature type="transmembrane region" description="Helical" evidence="7">
    <location>
        <begin position="37"/>
        <end position="55"/>
    </location>
</feature>
<evidence type="ECO:0000256" key="6">
    <source>
        <dbReference type="ARBA" id="ARBA00023136"/>
    </source>
</evidence>
<evidence type="ECO:0000259" key="8">
    <source>
        <dbReference type="Pfam" id="PF04239"/>
    </source>
</evidence>
<dbReference type="InterPro" id="IPR023090">
    <property type="entry name" value="UPF0702_alpha/beta_dom_sf"/>
</dbReference>
<dbReference type="HOGENOM" id="CLU_077149_3_3_11"/>
<proteinExistence type="inferred from homology"/>
<evidence type="ECO:0000256" key="5">
    <source>
        <dbReference type="ARBA" id="ARBA00022989"/>
    </source>
</evidence>
<organism evidence="9 10">
    <name type="scientific">Pseudonocardia dioxanivorans (strain ATCC 55486 / DSM 44775 / JCM 13855 / CB1190)</name>
    <dbReference type="NCBI Taxonomy" id="675635"/>
    <lineage>
        <taxon>Bacteria</taxon>
        <taxon>Bacillati</taxon>
        <taxon>Actinomycetota</taxon>
        <taxon>Actinomycetes</taxon>
        <taxon>Pseudonocardiales</taxon>
        <taxon>Pseudonocardiaceae</taxon>
        <taxon>Pseudonocardia</taxon>
    </lineage>
</organism>
<evidence type="ECO:0000313" key="9">
    <source>
        <dbReference type="EMBL" id="AEA26456.1"/>
    </source>
</evidence>
<keyword evidence="3" id="KW-1003">Cell membrane</keyword>
<comment type="subcellular location">
    <subcellularLocation>
        <location evidence="1">Cell membrane</location>
        <topology evidence="1">Multi-pass membrane protein</topology>
    </subcellularLocation>
</comment>
<name>F4CW42_PSEUX</name>
<accession>F4CW42</accession>
<dbReference type="AlphaFoldDB" id="F4CW42"/>
<evidence type="ECO:0000256" key="4">
    <source>
        <dbReference type="ARBA" id="ARBA00022692"/>
    </source>
</evidence>
<dbReference type="InterPro" id="IPR007353">
    <property type="entry name" value="DUF421"/>
</dbReference>
<dbReference type="eggNOG" id="COG2323">
    <property type="taxonomic scope" value="Bacteria"/>
</dbReference>
<feature type="transmembrane region" description="Helical" evidence="7">
    <location>
        <begin position="67"/>
        <end position="85"/>
    </location>
</feature>
<gene>
    <name evidence="9" type="ordered locus">Psed_4294</name>
</gene>
<sequence length="177" mass="19045">MPGELGIDPLAAVRVVVATVAMYLLFVALVRISGQRSLVALSGYELACVAASGAVLGRTTLLEVPTLGTGVVALTTLFAVQRLLGRCRRSRAVRRLLDRDPVLLMDAGGMRHEAMRRVRVTEDEVRQRLRLAGIGDPREVGWVVLERSGQISVVRASSGLDPALLTDVRAQAHDRAA</sequence>
<comment type="similarity">
    <text evidence="2">Belongs to the UPF0702 family.</text>
</comment>
<dbReference type="PANTHER" id="PTHR34582">
    <property type="entry name" value="UPF0702 TRANSMEMBRANE PROTEIN YCAP"/>
    <property type="match status" value="1"/>
</dbReference>
<keyword evidence="5 7" id="KW-1133">Transmembrane helix</keyword>
<keyword evidence="4 7" id="KW-0812">Transmembrane</keyword>
<dbReference type="Gene3D" id="3.30.240.20">
    <property type="entry name" value="bsu07140 like domains"/>
    <property type="match status" value="1"/>
</dbReference>
<evidence type="ECO:0000256" key="1">
    <source>
        <dbReference type="ARBA" id="ARBA00004651"/>
    </source>
</evidence>
<dbReference type="PANTHER" id="PTHR34582:SF6">
    <property type="entry name" value="UPF0702 TRANSMEMBRANE PROTEIN YCAP"/>
    <property type="match status" value="1"/>
</dbReference>
<keyword evidence="6 7" id="KW-0472">Membrane</keyword>
<dbReference type="RefSeq" id="WP_013676370.1">
    <property type="nucleotide sequence ID" value="NC_015312.1"/>
</dbReference>
<feature type="transmembrane region" description="Helical" evidence="7">
    <location>
        <begin position="12"/>
        <end position="30"/>
    </location>
</feature>
<dbReference type="OrthoDB" id="3266405at2"/>
<evidence type="ECO:0000313" key="10">
    <source>
        <dbReference type="Proteomes" id="UP000007809"/>
    </source>
</evidence>
<evidence type="ECO:0000256" key="2">
    <source>
        <dbReference type="ARBA" id="ARBA00006448"/>
    </source>
</evidence>
<evidence type="ECO:0000256" key="7">
    <source>
        <dbReference type="SAM" id="Phobius"/>
    </source>
</evidence>
<feature type="domain" description="YetF C-terminal" evidence="8">
    <location>
        <begin position="89"/>
        <end position="158"/>
    </location>
</feature>
<dbReference type="KEGG" id="pdx:Psed_4294"/>
<dbReference type="STRING" id="675635.Psed_4294"/>